<name>A0AAV4R3Y5_9ARAC</name>
<evidence type="ECO:0000256" key="12">
    <source>
        <dbReference type="ARBA" id="ARBA00023125"/>
    </source>
</evidence>
<dbReference type="AlphaFoldDB" id="A0AAV4R3Y5"/>
<comment type="similarity">
    <text evidence="4">Belongs to the RAD18 family.</text>
</comment>
<gene>
    <name evidence="23" type="primary">Rad18</name>
    <name evidence="23" type="ORF">CDAR_170441</name>
</gene>
<dbReference type="GO" id="GO:0097505">
    <property type="term" value="C:Rad6-Rad18 complex"/>
    <property type="evidence" value="ECO:0007669"/>
    <property type="project" value="TreeGrafter"/>
</dbReference>
<evidence type="ECO:0000259" key="21">
    <source>
        <dbReference type="PROSITE" id="PS50800"/>
    </source>
</evidence>
<dbReference type="PROSITE" id="PS00518">
    <property type="entry name" value="ZF_RING_1"/>
    <property type="match status" value="1"/>
</dbReference>
<evidence type="ECO:0000256" key="18">
    <source>
        <dbReference type="PROSITE-ProRule" id="PRU01256"/>
    </source>
</evidence>
<organism evidence="23 24">
    <name type="scientific">Caerostris darwini</name>
    <dbReference type="NCBI Taxonomy" id="1538125"/>
    <lineage>
        <taxon>Eukaryota</taxon>
        <taxon>Metazoa</taxon>
        <taxon>Ecdysozoa</taxon>
        <taxon>Arthropoda</taxon>
        <taxon>Chelicerata</taxon>
        <taxon>Arachnida</taxon>
        <taxon>Araneae</taxon>
        <taxon>Araneomorphae</taxon>
        <taxon>Entelegynae</taxon>
        <taxon>Araneoidea</taxon>
        <taxon>Araneidae</taxon>
        <taxon>Caerostris</taxon>
    </lineage>
</organism>
<accession>A0AAV4R3Y5</accession>
<evidence type="ECO:0000256" key="6">
    <source>
        <dbReference type="ARBA" id="ARBA00022679"/>
    </source>
</evidence>
<dbReference type="GO" id="GO:0061630">
    <property type="term" value="F:ubiquitin protein ligase activity"/>
    <property type="evidence" value="ECO:0007669"/>
    <property type="project" value="UniProtKB-EC"/>
</dbReference>
<feature type="compositionally biased region" description="Polar residues" evidence="19">
    <location>
        <begin position="436"/>
        <end position="446"/>
    </location>
</feature>
<comment type="catalytic activity">
    <reaction evidence="1">
        <text>S-ubiquitinyl-[E2 ubiquitin-conjugating enzyme]-L-cysteine + [acceptor protein]-L-lysine = [E2 ubiquitin-conjugating enzyme]-L-cysteine + N(6)-ubiquitinyl-[acceptor protein]-L-lysine.</text>
        <dbReference type="EC" id="2.3.2.27"/>
    </reaction>
</comment>
<feature type="compositionally biased region" description="Basic and acidic residues" evidence="19">
    <location>
        <begin position="353"/>
        <end position="370"/>
    </location>
</feature>
<evidence type="ECO:0000256" key="3">
    <source>
        <dbReference type="ARBA" id="ARBA00004906"/>
    </source>
</evidence>
<evidence type="ECO:0000259" key="20">
    <source>
        <dbReference type="PROSITE" id="PS50089"/>
    </source>
</evidence>
<dbReference type="SMART" id="SM00513">
    <property type="entry name" value="SAP"/>
    <property type="match status" value="1"/>
</dbReference>
<feature type="domain" description="SAP" evidence="21">
    <location>
        <begin position="197"/>
        <end position="231"/>
    </location>
</feature>
<dbReference type="PROSITE" id="PS50089">
    <property type="entry name" value="ZF_RING_2"/>
    <property type="match status" value="1"/>
</dbReference>
<evidence type="ECO:0000256" key="7">
    <source>
        <dbReference type="ARBA" id="ARBA00022723"/>
    </source>
</evidence>
<dbReference type="SUPFAM" id="SSF57850">
    <property type="entry name" value="RING/U-box"/>
    <property type="match status" value="1"/>
</dbReference>
<keyword evidence="9 17" id="KW-0863">Zinc-finger</keyword>
<evidence type="ECO:0000256" key="19">
    <source>
        <dbReference type="SAM" id="MobiDB-lite"/>
    </source>
</evidence>
<comment type="pathway">
    <text evidence="3">Protein modification; protein ubiquitination.</text>
</comment>
<dbReference type="Gene3D" id="3.30.160.60">
    <property type="entry name" value="Classic Zinc Finger"/>
    <property type="match status" value="1"/>
</dbReference>
<comment type="subcellular location">
    <subcellularLocation>
        <location evidence="2">Nucleus</location>
    </subcellularLocation>
</comment>
<keyword evidence="14" id="KW-0539">Nucleus</keyword>
<comment type="caution">
    <text evidence="23">The sequence shown here is derived from an EMBL/GenBank/DDBJ whole genome shotgun (WGS) entry which is preliminary data.</text>
</comment>
<evidence type="ECO:0000313" key="24">
    <source>
        <dbReference type="Proteomes" id="UP001054837"/>
    </source>
</evidence>
<evidence type="ECO:0000256" key="16">
    <source>
        <dbReference type="ARBA" id="ARBA00082369"/>
    </source>
</evidence>
<feature type="compositionally biased region" description="Basic and acidic residues" evidence="19">
    <location>
        <begin position="394"/>
        <end position="404"/>
    </location>
</feature>
<dbReference type="Gene3D" id="3.30.40.10">
    <property type="entry name" value="Zinc/RING finger domain, C3HC4 (zinc finger)"/>
    <property type="match status" value="1"/>
</dbReference>
<keyword evidence="13 18" id="KW-0234">DNA repair</keyword>
<feature type="region of interest" description="Disordered" evidence="19">
    <location>
        <begin position="394"/>
        <end position="446"/>
    </location>
</feature>
<feature type="domain" description="UBZ4-type" evidence="22">
    <location>
        <begin position="157"/>
        <end position="184"/>
    </location>
</feature>
<evidence type="ECO:0000256" key="4">
    <source>
        <dbReference type="ARBA" id="ARBA00009506"/>
    </source>
</evidence>
<dbReference type="Pfam" id="PF13923">
    <property type="entry name" value="zf-C3HC4_2"/>
    <property type="match status" value="1"/>
</dbReference>
<evidence type="ECO:0000256" key="14">
    <source>
        <dbReference type="ARBA" id="ARBA00023242"/>
    </source>
</evidence>
<evidence type="ECO:0000256" key="8">
    <source>
        <dbReference type="ARBA" id="ARBA00022763"/>
    </source>
</evidence>
<evidence type="ECO:0000256" key="10">
    <source>
        <dbReference type="ARBA" id="ARBA00022786"/>
    </source>
</evidence>
<dbReference type="PANTHER" id="PTHR14134">
    <property type="entry name" value="E3 UBIQUITIN-PROTEIN LIGASE RAD18"/>
    <property type="match status" value="1"/>
</dbReference>
<dbReference type="SMART" id="SM00184">
    <property type="entry name" value="RING"/>
    <property type="match status" value="1"/>
</dbReference>
<dbReference type="CDD" id="cd16529">
    <property type="entry name" value="RING-HC_RAD18"/>
    <property type="match status" value="1"/>
</dbReference>
<evidence type="ECO:0000256" key="15">
    <source>
        <dbReference type="ARBA" id="ARBA00031783"/>
    </source>
</evidence>
<reference evidence="23 24" key="1">
    <citation type="submission" date="2021-06" db="EMBL/GenBank/DDBJ databases">
        <title>Caerostris darwini draft genome.</title>
        <authorList>
            <person name="Kono N."/>
            <person name="Arakawa K."/>
        </authorList>
    </citation>
    <scope>NUCLEOTIDE SEQUENCE [LARGE SCALE GENOMIC DNA]</scope>
</reference>
<evidence type="ECO:0000259" key="22">
    <source>
        <dbReference type="PROSITE" id="PS51908"/>
    </source>
</evidence>
<dbReference type="InterPro" id="IPR006642">
    <property type="entry name" value="Rad18_UBZ4"/>
</dbReference>
<proteinExistence type="inferred from homology"/>
<dbReference type="GO" id="GO:0006301">
    <property type="term" value="P:DNA damage tolerance"/>
    <property type="evidence" value="ECO:0007669"/>
    <property type="project" value="InterPro"/>
</dbReference>
<dbReference type="EMBL" id="BPLQ01005701">
    <property type="protein sequence ID" value="GIY16440.1"/>
    <property type="molecule type" value="Genomic_DNA"/>
</dbReference>
<dbReference type="InterPro" id="IPR003034">
    <property type="entry name" value="SAP_dom"/>
</dbReference>
<feature type="domain" description="RING-type" evidence="20">
    <location>
        <begin position="39"/>
        <end position="76"/>
    </location>
</feature>
<keyword evidence="8 18" id="KW-0227">DNA damage</keyword>
<sequence>MASKSEDAISNLSDENIRDFETLGLNTKTLKPLDEALRCSICYDYFNNCMMTKCSHNYCSLCIRKYMMYKTQCPTCFMDTSEPELRNNRLIDEVVRLYKKVRVSVQSTHKAQPKLPTEHYPIVKTANIRVKSEPCTPSSSQHEDIVKKDAVELDLKEVSCPVCYKPVNKDSINCHLDKCLQLQQKESKRKALPKLVYHLLSDKDIRKKLKEHGLSTSGHRKALIHRHKSFVTLYNSNFDSLDPKTVPELVLEIEHQELEERVNYVPTKPVLLPRNDISEIEKEHQDYAKQHQSQFNCLLHDIQQRHLNQTVVKQEIMDDSNAEDCDSENETIRDCSIQKEKHKKLGDSISSSENDKTTYKSPLRKEKEANDENLTLLEESINPETLSHKIKKEFPLSESSEKIQDTCSNDSSLGVVENDKMTQVSLLRKRKKGRLSTENQTSPKKK</sequence>
<keyword evidence="6" id="KW-0808">Transferase</keyword>
<keyword evidence="24" id="KW-1185">Reference proteome</keyword>
<dbReference type="GO" id="GO:0008270">
    <property type="term" value="F:zinc ion binding"/>
    <property type="evidence" value="ECO:0007669"/>
    <property type="project" value="UniProtKB-KW"/>
</dbReference>
<evidence type="ECO:0000256" key="13">
    <source>
        <dbReference type="ARBA" id="ARBA00023204"/>
    </source>
</evidence>
<feature type="region of interest" description="Disordered" evidence="19">
    <location>
        <begin position="336"/>
        <end position="372"/>
    </location>
</feature>
<evidence type="ECO:0000256" key="5">
    <source>
        <dbReference type="ARBA" id="ARBA00012483"/>
    </source>
</evidence>
<dbReference type="GO" id="GO:0006281">
    <property type="term" value="P:DNA repair"/>
    <property type="evidence" value="ECO:0007669"/>
    <property type="project" value="UniProtKB-KW"/>
</dbReference>
<keyword evidence="11" id="KW-0862">Zinc</keyword>
<dbReference type="InterPro" id="IPR017907">
    <property type="entry name" value="Znf_RING_CS"/>
</dbReference>
<dbReference type="PANTHER" id="PTHR14134:SF2">
    <property type="entry name" value="E3 UBIQUITIN-PROTEIN LIGASE RAD18"/>
    <property type="match status" value="1"/>
</dbReference>
<evidence type="ECO:0000256" key="1">
    <source>
        <dbReference type="ARBA" id="ARBA00000900"/>
    </source>
</evidence>
<dbReference type="InterPro" id="IPR001841">
    <property type="entry name" value="Znf_RING"/>
</dbReference>
<keyword evidence="7" id="KW-0479">Metal-binding</keyword>
<evidence type="ECO:0000313" key="23">
    <source>
        <dbReference type="EMBL" id="GIY16440.1"/>
    </source>
</evidence>
<keyword evidence="12" id="KW-0238">DNA-binding</keyword>
<dbReference type="InterPro" id="IPR013083">
    <property type="entry name" value="Znf_RING/FYVE/PHD"/>
</dbReference>
<evidence type="ECO:0000256" key="9">
    <source>
        <dbReference type="ARBA" id="ARBA00022771"/>
    </source>
</evidence>
<dbReference type="GO" id="GO:0005634">
    <property type="term" value="C:nucleus"/>
    <property type="evidence" value="ECO:0007669"/>
    <property type="project" value="UniProtKB-SubCell"/>
</dbReference>
<dbReference type="PROSITE" id="PS51908">
    <property type="entry name" value="ZF_UBZ4"/>
    <property type="match status" value="1"/>
</dbReference>
<keyword evidence="10" id="KW-0833">Ubl conjugation pathway</keyword>
<evidence type="ECO:0000256" key="17">
    <source>
        <dbReference type="PROSITE-ProRule" id="PRU00175"/>
    </source>
</evidence>
<evidence type="ECO:0000256" key="11">
    <source>
        <dbReference type="ARBA" id="ARBA00022833"/>
    </source>
</evidence>
<evidence type="ECO:0000256" key="2">
    <source>
        <dbReference type="ARBA" id="ARBA00004123"/>
    </source>
</evidence>
<dbReference type="Proteomes" id="UP001054837">
    <property type="component" value="Unassembled WGS sequence"/>
</dbReference>
<dbReference type="InterPro" id="IPR039577">
    <property type="entry name" value="Rad18"/>
</dbReference>
<dbReference type="GO" id="GO:0006513">
    <property type="term" value="P:protein monoubiquitination"/>
    <property type="evidence" value="ECO:0007669"/>
    <property type="project" value="InterPro"/>
</dbReference>
<dbReference type="EC" id="2.3.2.27" evidence="5"/>
<dbReference type="Pfam" id="PF02037">
    <property type="entry name" value="SAP"/>
    <property type="match status" value="1"/>
</dbReference>
<dbReference type="PROSITE" id="PS50800">
    <property type="entry name" value="SAP"/>
    <property type="match status" value="1"/>
</dbReference>
<protein>
    <recommendedName>
        <fullName evidence="5">RING-type E3 ubiquitin transferase</fullName>
        <ecNumber evidence="5">2.3.2.27</ecNumber>
    </recommendedName>
    <alternativeName>
        <fullName evidence="15 16">RING-type E3 ubiquitin transferase RAD18</fullName>
    </alternativeName>
</protein>
<dbReference type="FunFam" id="3.30.40.10:FF:000172">
    <property type="entry name" value="E3 ubiquitin-protein ligase RAD18"/>
    <property type="match status" value="1"/>
</dbReference>
<dbReference type="GO" id="GO:0003697">
    <property type="term" value="F:single-stranded DNA binding"/>
    <property type="evidence" value="ECO:0007669"/>
    <property type="project" value="InterPro"/>
</dbReference>